<evidence type="ECO:0000256" key="6">
    <source>
        <dbReference type="SAM" id="MobiDB-lite"/>
    </source>
</evidence>
<name>A0ABY1M0T1_9BACL</name>
<evidence type="ECO:0000256" key="3">
    <source>
        <dbReference type="ARBA" id="ARBA00022989"/>
    </source>
</evidence>
<protein>
    <recommendedName>
        <fullName evidence="5">Signal peptidase I</fullName>
        <ecNumber evidence="5">3.4.21.89</ecNumber>
    </recommendedName>
</protein>
<evidence type="ECO:0000256" key="1">
    <source>
        <dbReference type="ARBA" id="ARBA00004370"/>
    </source>
</evidence>
<feature type="compositionally biased region" description="Polar residues" evidence="6">
    <location>
        <begin position="199"/>
        <end position="210"/>
    </location>
</feature>
<sequence>MRIRKWLGNALTFLMAAAFFTVAGSVVLSKIFDSESTIYGYQLSTVLSDSMDPVIPRGSVVIIQPGGDMTRFNVSDVITFQSRDNKRITHRIVEVTQDEHSSQVLYRTKGDNNHAADVELVHPAHVTGVYTGLNIPYAGYILSFADSKTGKVTLLILPGLLLFLYTVVVLWKAIARLEDEKPEVHHLQSDAKSPARIDASNQAEQGQMHR</sequence>
<keyword evidence="9" id="KW-1185">Reference proteome</keyword>
<reference evidence="8 9" key="1">
    <citation type="submission" date="2017-04" db="EMBL/GenBank/DDBJ databases">
        <authorList>
            <person name="Varghese N."/>
            <person name="Submissions S."/>
        </authorList>
    </citation>
    <scope>NUCLEOTIDE SEQUENCE [LARGE SCALE GENOMIC DNA]</scope>
    <source>
        <strain evidence="8 9">J12</strain>
    </source>
</reference>
<evidence type="ECO:0000313" key="8">
    <source>
        <dbReference type="EMBL" id="SMF49167.1"/>
    </source>
</evidence>
<dbReference type="PRINTS" id="PR00728">
    <property type="entry name" value="SIGNALPTASE"/>
</dbReference>
<dbReference type="RefSeq" id="WP_176221977.1">
    <property type="nucleotide sequence ID" value="NZ_FXAE01000041.1"/>
</dbReference>
<dbReference type="InterPro" id="IPR036286">
    <property type="entry name" value="LexA/Signal_pep-like_sf"/>
</dbReference>
<feature type="region of interest" description="Disordered" evidence="6">
    <location>
        <begin position="182"/>
        <end position="210"/>
    </location>
</feature>
<proteinExistence type="predicted"/>
<dbReference type="CDD" id="cd06462">
    <property type="entry name" value="Peptidase_S24_S26"/>
    <property type="match status" value="1"/>
</dbReference>
<keyword evidence="4 7" id="KW-0472">Membrane</keyword>
<comment type="caution">
    <text evidence="8">The sequence shown here is derived from an EMBL/GenBank/DDBJ whole genome shotgun (WGS) entry which is preliminary data.</text>
</comment>
<dbReference type="SUPFAM" id="SSF51306">
    <property type="entry name" value="LexA/Signal peptidase"/>
    <property type="match status" value="1"/>
</dbReference>
<dbReference type="EC" id="3.4.21.89" evidence="5"/>
<dbReference type="PANTHER" id="PTHR10806:SF6">
    <property type="entry name" value="SIGNAL PEPTIDASE COMPLEX CATALYTIC SUBUNIT SEC11"/>
    <property type="match status" value="1"/>
</dbReference>
<organism evidence="8 9">
    <name type="scientific">Paenibacillus barengoltzii J12</name>
    <dbReference type="NCBI Taxonomy" id="935846"/>
    <lineage>
        <taxon>Bacteria</taxon>
        <taxon>Bacillati</taxon>
        <taxon>Bacillota</taxon>
        <taxon>Bacilli</taxon>
        <taxon>Bacillales</taxon>
        <taxon>Paenibacillaceae</taxon>
        <taxon>Paenibacillus</taxon>
    </lineage>
</organism>
<dbReference type="EMBL" id="FXAE01000041">
    <property type="protein sequence ID" value="SMF49167.1"/>
    <property type="molecule type" value="Genomic_DNA"/>
</dbReference>
<evidence type="ECO:0000313" key="9">
    <source>
        <dbReference type="Proteomes" id="UP000192939"/>
    </source>
</evidence>
<accession>A0ABY1M0T1</accession>
<dbReference type="Proteomes" id="UP000192939">
    <property type="component" value="Unassembled WGS sequence"/>
</dbReference>
<dbReference type="NCBIfam" id="NF046067">
    <property type="entry name" value="SigPepSipWBacil"/>
    <property type="match status" value="1"/>
</dbReference>
<evidence type="ECO:0000256" key="7">
    <source>
        <dbReference type="SAM" id="Phobius"/>
    </source>
</evidence>
<dbReference type="PANTHER" id="PTHR10806">
    <property type="entry name" value="SIGNAL PEPTIDASE COMPLEX CATALYTIC SUBUNIT SEC11"/>
    <property type="match status" value="1"/>
</dbReference>
<keyword evidence="2 7" id="KW-0812">Transmembrane</keyword>
<evidence type="ECO:0000256" key="5">
    <source>
        <dbReference type="NCBIfam" id="TIGR02228"/>
    </source>
</evidence>
<evidence type="ECO:0000256" key="4">
    <source>
        <dbReference type="ARBA" id="ARBA00023136"/>
    </source>
</evidence>
<dbReference type="NCBIfam" id="TIGR02228">
    <property type="entry name" value="sigpep_I_arch"/>
    <property type="match status" value="1"/>
</dbReference>
<comment type="subcellular location">
    <subcellularLocation>
        <location evidence="1">Membrane</location>
    </subcellularLocation>
</comment>
<feature type="transmembrane region" description="Helical" evidence="7">
    <location>
        <begin position="152"/>
        <end position="171"/>
    </location>
</feature>
<dbReference type="InterPro" id="IPR001733">
    <property type="entry name" value="Peptidase_S26B"/>
</dbReference>
<evidence type="ECO:0000256" key="2">
    <source>
        <dbReference type="ARBA" id="ARBA00022692"/>
    </source>
</evidence>
<keyword evidence="3 7" id="KW-1133">Transmembrane helix</keyword>
<feature type="compositionally biased region" description="Basic and acidic residues" evidence="6">
    <location>
        <begin position="182"/>
        <end position="195"/>
    </location>
</feature>
<gene>
    <name evidence="8" type="ORF">SAMN02744124_03366</name>
</gene>